<dbReference type="GO" id="GO:0005524">
    <property type="term" value="F:ATP binding"/>
    <property type="evidence" value="ECO:0007669"/>
    <property type="project" value="UniProtKB-UniRule"/>
</dbReference>
<reference evidence="3 4" key="1">
    <citation type="journal article" date="2012" name="Science">
        <title>The Paleozoic origin of enzymatic lignin decomposition reconstructed from 31 fungal genomes.</title>
        <authorList>
            <person name="Floudas D."/>
            <person name="Binder M."/>
            <person name="Riley R."/>
            <person name="Barry K."/>
            <person name="Blanchette R.A."/>
            <person name="Henrissat B."/>
            <person name="Martinez A.T."/>
            <person name="Otillar R."/>
            <person name="Spatafora J.W."/>
            <person name="Yadav J.S."/>
            <person name="Aerts A."/>
            <person name="Benoit I."/>
            <person name="Boyd A."/>
            <person name="Carlson A."/>
            <person name="Copeland A."/>
            <person name="Coutinho P.M."/>
            <person name="de Vries R.P."/>
            <person name="Ferreira P."/>
            <person name="Findley K."/>
            <person name="Foster B."/>
            <person name="Gaskell J."/>
            <person name="Glotzer D."/>
            <person name="Gorecki P."/>
            <person name="Heitman J."/>
            <person name="Hesse C."/>
            <person name="Hori C."/>
            <person name="Igarashi K."/>
            <person name="Jurgens J.A."/>
            <person name="Kallen N."/>
            <person name="Kersten P."/>
            <person name="Kohler A."/>
            <person name="Kuees U."/>
            <person name="Kumar T.K.A."/>
            <person name="Kuo A."/>
            <person name="LaButti K."/>
            <person name="Larrondo L.F."/>
            <person name="Lindquist E."/>
            <person name="Ling A."/>
            <person name="Lombard V."/>
            <person name="Lucas S."/>
            <person name="Lundell T."/>
            <person name="Martin R."/>
            <person name="McLaughlin D.J."/>
            <person name="Morgenstern I."/>
            <person name="Morin E."/>
            <person name="Murat C."/>
            <person name="Nagy L.G."/>
            <person name="Nolan M."/>
            <person name="Ohm R.A."/>
            <person name="Patyshakuliyeva A."/>
            <person name="Rokas A."/>
            <person name="Ruiz-Duenas F.J."/>
            <person name="Sabat G."/>
            <person name="Salamov A."/>
            <person name="Samejima M."/>
            <person name="Schmutz J."/>
            <person name="Slot J.C."/>
            <person name="St John F."/>
            <person name="Stenlid J."/>
            <person name="Sun H."/>
            <person name="Sun S."/>
            <person name="Syed K."/>
            <person name="Tsang A."/>
            <person name="Wiebenga A."/>
            <person name="Young D."/>
            <person name="Pisabarro A."/>
            <person name="Eastwood D.C."/>
            <person name="Martin F."/>
            <person name="Cullen D."/>
            <person name="Grigoriev I.V."/>
            <person name="Hibbett D.S."/>
        </authorList>
    </citation>
    <scope>NUCLEOTIDE SEQUENCE [LARGE SCALE GENOMIC DNA]</scope>
    <source>
        <strain evidence="3 4">DJM-731 SS1</strain>
    </source>
</reference>
<evidence type="ECO:0000313" key="4">
    <source>
        <dbReference type="Proteomes" id="UP000030653"/>
    </source>
</evidence>
<proteinExistence type="predicted"/>
<evidence type="ECO:0000313" key="3">
    <source>
        <dbReference type="EMBL" id="EJU01176.1"/>
    </source>
</evidence>
<dbReference type="RefSeq" id="XP_040628073.1">
    <property type="nucleotide sequence ID" value="XM_040768665.1"/>
</dbReference>
<dbReference type="OrthoDB" id="186626at2759"/>
<dbReference type="Proteomes" id="UP000030653">
    <property type="component" value="Unassembled WGS sequence"/>
</dbReference>
<protein>
    <recommendedName>
        <fullName evidence="2">ATP-grasp domain-containing protein</fullName>
    </recommendedName>
</protein>
<keyword evidence="4" id="KW-1185">Reference proteome</keyword>
<dbReference type="PROSITE" id="PS50975">
    <property type="entry name" value="ATP_GRASP"/>
    <property type="match status" value="1"/>
</dbReference>
<evidence type="ECO:0000256" key="1">
    <source>
        <dbReference type="PROSITE-ProRule" id="PRU00409"/>
    </source>
</evidence>
<dbReference type="STRING" id="1858805.M5FU21"/>
<organism evidence="3 4">
    <name type="scientific">Dacryopinax primogenitus (strain DJM 731)</name>
    <name type="common">Brown rot fungus</name>
    <dbReference type="NCBI Taxonomy" id="1858805"/>
    <lineage>
        <taxon>Eukaryota</taxon>
        <taxon>Fungi</taxon>
        <taxon>Dikarya</taxon>
        <taxon>Basidiomycota</taxon>
        <taxon>Agaricomycotina</taxon>
        <taxon>Dacrymycetes</taxon>
        <taxon>Dacrymycetales</taxon>
        <taxon>Dacrymycetaceae</taxon>
        <taxon>Dacryopinax</taxon>
    </lineage>
</organism>
<evidence type="ECO:0000259" key="2">
    <source>
        <dbReference type="PROSITE" id="PS50975"/>
    </source>
</evidence>
<name>M5FU21_DACPD</name>
<dbReference type="SUPFAM" id="SSF56059">
    <property type="entry name" value="Glutathione synthetase ATP-binding domain-like"/>
    <property type="match status" value="1"/>
</dbReference>
<accession>M5FU21</accession>
<keyword evidence="1" id="KW-0067">ATP-binding</keyword>
<gene>
    <name evidence="3" type="ORF">DACRYDRAFT_108508</name>
</gene>
<dbReference type="Gene3D" id="3.30.470.20">
    <property type="entry name" value="ATP-grasp fold, B domain"/>
    <property type="match status" value="1"/>
</dbReference>
<dbReference type="AlphaFoldDB" id="M5FU21"/>
<sequence length="315" mass="36440">MKLLVSLGMPYPQSYTVTSVDQAIAIISSHPVSRPLILKASVALDDIGRTDWTFYPIQGDHSCTLTRKKLNNLPIPISEHEPFLLQEFIRGAEYCTHALVVENQLRAFVCCPSSNMVMRYLAAEENISKKAEEWTTDFLAAYSKERPEAPFTGHLSMDFIHRKEDDSLYPIECNPRVHTAVSLLAQDTALVDAYLSVLPSCDQERSDYQQPMVHTQPDTSPLSWHGHMWFTVFLPYLFPILTRIGLHPTFDYIVTDEEAKSQLPYTDATWDPDDPWPFFALYHVQWPWYLARFLVMRRHKRWNRFNVSTGTMFEC</sequence>
<dbReference type="EMBL" id="JH795865">
    <property type="protein sequence ID" value="EJU01176.1"/>
    <property type="molecule type" value="Genomic_DNA"/>
</dbReference>
<dbReference type="GeneID" id="63683727"/>
<dbReference type="HOGENOM" id="CLU_882838_0_0_1"/>
<dbReference type="GO" id="GO:0046872">
    <property type="term" value="F:metal ion binding"/>
    <property type="evidence" value="ECO:0007669"/>
    <property type="project" value="InterPro"/>
</dbReference>
<keyword evidence="1" id="KW-0547">Nucleotide-binding</keyword>
<dbReference type="InterPro" id="IPR011761">
    <property type="entry name" value="ATP-grasp"/>
</dbReference>
<feature type="domain" description="ATP-grasp" evidence="2">
    <location>
        <begin position="1"/>
        <end position="199"/>
    </location>
</feature>